<dbReference type="Pfam" id="PF22016">
    <property type="entry name" value="DUF6933"/>
    <property type="match status" value="1"/>
</dbReference>
<dbReference type="PATRIC" id="fig|748449.3.peg.1075"/>
<protein>
    <submittedName>
        <fullName evidence="3">Plasmid pRiA4b ORF-3-like protein</fullName>
    </submittedName>
</protein>
<dbReference type="KEGG" id="hhl:Halha_1116"/>
<keyword evidence="4" id="KW-1185">Reference proteome</keyword>
<dbReference type="InterPro" id="IPR024047">
    <property type="entry name" value="MM3350-like_sf"/>
</dbReference>
<dbReference type="Proteomes" id="UP000010880">
    <property type="component" value="Chromosome"/>
</dbReference>
<accession>L0K7R3</accession>
<dbReference type="InterPro" id="IPR053864">
    <property type="entry name" value="DUF6933"/>
</dbReference>
<dbReference type="STRING" id="748449.Halha_1116"/>
<evidence type="ECO:0000259" key="2">
    <source>
        <dbReference type="Pfam" id="PF22016"/>
    </source>
</evidence>
<name>L0K7R3_HALHC</name>
<dbReference type="EMBL" id="CP003359">
    <property type="protein sequence ID" value="AGB41066.1"/>
    <property type="molecule type" value="Genomic_DNA"/>
</dbReference>
<dbReference type="PANTHER" id="PTHR41878:SF1">
    <property type="entry name" value="TNPR PROTEIN"/>
    <property type="match status" value="1"/>
</dbReference>
<gene>
    <name evidence="3" type="ordered locus">Halha_1116</name>
</gene>
<reference evidence="4" key="1">
    <citation type="submission" date="2012-02" db="EMBL/GenBank/DDBJ databases">
        <title>The complete genome of Halobacteroides halobius DSM 5150.</title>
        <authorList>
            <person name="Lucas S."/>
            <person name="Copeland A."/>
            <person name="Lapidus A."/>
            <person name="Glavina del Rio T."/>
            <person name="Dalin E."/>
            <person name="Tice H."/>
            <person name="Bruce D."/>
            <person name="Goodwin L."/>
            <person name="Pitluck S."/>
            <person name="Peters L."/>
            <person name="Mikhailova N."/>
            <person name="Gu W."/>
            <person name="Kyrpides N."/>
            <person name="Mavromatis K."/>
            <person name="Ivanova N."/>
            <person name="Brettin T."/>
            <person name="Detter J.C."/>
            <person name="Han C."/>
            <person name="Larimer F."/>
            <person name="Land M."/>
            <person name="Hauser L."/>
            <person name="Markowitz V."/>
            <person name="Cheng J.-F."/>
            <person name="Hugenholtz P."/>
            <person name="Woyke T."/>
            <person name="Wu D."/>
            <person name="Tindall B."/>
            <person name="Pomrenke H."/>
            <person name="Brambilla E."/>
            <person name="Klenk H.-P."/>
            <person name="Eisen J.A."/>
        </authorList>
    </citation>
    <scope>NUCLEOTIDE SEQUENCE [LARGE SCALE GENOMIC DNA]</scope>
    <source>
        <strain evidence="4">ATCC 35273 / DSM 5150 / MD-1</strain>
    </source>
</reference>
<feature type="domain" description="DUF6933" evidence="2">
    <location>
        <begin position="3"/>
        <end position="160"/>
    </location>
</feature>
<dbReference type="SUPFAM" id="SSF159941">
    <property type="entry name" value="MM3350-like"/>
    <property type="match status" value="1"/>
</dbReference>
<dbReference type="AlphaFoldDB" id="L0K7R3"/>
<dbReference type="Gene3D" id="3.10.290.30">
    <property type="entry name" value="MM3350-like"/>
    <property type="match status" value="1"/>
</dbReference>
<dbReference type="PANTHER" id="PTHR41878">
    <property type="entry name" value="LEXA REPRESSOR-RELATED"/>
    <property type="match status" value="1"/>
</dbReference>
<dbReference type="RefSeq" id="WP_015326791.1">
    <property type="nucleotide sequence ID" value="NC_019978.1"/>
</dbReference>
<organism evidence="3 4">
    <name type="scientific">Halobacteroides halobius (strain ATCC 35273 / DSM 5150 / MD-1)</name>
    <dbReference type="NCBI Taxonomy" id="748449"/>
    <lineage>
        <taxon>Bacteria</taxon>
        <taxon>Bacillati</taxon>
        <taxon>Bacillota</taxon>
        <taxon>Clostridia</taxon>
        <taxon>Halanaerobiales</taxon>
        <taxon>Halobacteroidaceae</taxon>
        <taxon>Halobacteroides</taxon>
    </lineage>
</organism>
<proteinExistence type="predicted"/>
<dbReference type="Pfam" id="PF07929">
    <property type="entry name" value="PRiA4_ORF3"/>
    <property type="match status" value="1"/>
</dbReference>
<feature type="domain" description="Plasmid pRiA4b Orf3-like" evidence="1">
    <location>
        <begin position="175"/>
        <end position="345"/>
    </location>
</feature>
<evidence type="ECO:0000259" key="1">
    <source>
        <dbReference type="Pfam" id="PF07929"/>
    </source>
</evidence>
<sequence length="360" mass="42530">MLTINCTGKLRKEIDFEIEESLEAKRDDFYNWHAHLITIKRRKTLVLMNVQTRYAIVLYGLKKPDFKNLGQLIFDAIKDNFKAEGIKEFYLNEYLENIDQIKYTKTYSRSIISSINYLKRFIKQGIADYIPTDNHNIIELNKENNRIPILKLEFVYPIDELRNQFKKRLGQSYNKVYRFKVSLTGLKPLIWRRIEVPADYTFWDLHVAIQDAMGWSDYHLHGFRINKGNLEIGVPDEDFNSHVLASWEEKISDYFIKEESSAKYIYDFGDYWEHLIELEEINLAKKQIDYPICLAGDRACPPEDCGGIPGYQRLVGILDDPNHEEYDFILEWLGGAYKPDDFDSSKVKFDDPQKRFNNLD</sequence>
<dbReference type="InterPro" id="IPR012912">
    <property type="entry name" value="Plasmid_pRiA4b_Orf3-like"/>
</dbReference>
<evidence type="ECO:0000313" key="4">
    <source>
        <dbReference type="Proteomes" id="UP000010880"/>
    </source>
</evidence>
<dbReference type="HOGENOM" id="CLU_064304_0_0_9"/>
<dbReference type="eggNOG" id="COG4974">
    <property type="taxonomic scope" value="Bacteria"/>
</dbReference>
<evidence type="ECO:0000313" key="3">
    <source>
        <dbReference type="EMBL" id="AGB41066.1"/>
    </source>
</evidence>